<keyword evidence="4" id="KW-1185">Reference proteome</keyword>
<evidence type="ECO:0000313" key="3">
    <source>
        <dbReference type="EMBL" id="NBL64975.1"/>
    </source>
</evidence>
<feature type="transmembrane region" description="Helical" evidence="1">
    <location>
        <begin position="58"/>
        <end position="76"/>
    </location>
</feature>
<keyword evidence="1" id="KW-1133">Transmembrane helix</keyword>
<feature type="domain" description="DUF4234" evidence="2">
    <location>
        <begin position="21"/>
        <end position="59"/>
    </location>
</feature>
<evidence type="ECO:0000256" key="1">
    <source>
        <dbReference type="SAM" id="Phobius"/>
    </source>
</evidence>
<dbReference type="InterPro" id="IPR025328">
    <property type="entry name" value="DUF4234"/>
</dbReference>
<dbReference type="RefSeq" id="WP_166536802.1">
    <property type="nucleotide sequence ID" value="NZ_JAABLM010000007.1"/>
</dbReference>
<evidence type="ECO:0000259" key="2">
    <source>
        <dbReference type="Pfam" id="PF14018"/>
    </source>
</evidence>
<gene>
    <name evidence="3" type="ORF">GV828_07155</name>
</gene>
<dbReference type="Pfam" id="PF14018">
    <property type="entry name" value="DUF4234"/>
    <property type="match status" value="1"/>
</dbReference>
<comment type="caution">
    <text evidence="3">The sequence shown here is derived from an EMBL/GenBank/DDBJ whole genome shotgun (WGS) entry which is preliminary data.</text>
</comment>
<keyword evidence="1" id="KW-0472">Membrane</keyword>
<reference evidence="4" key="1">
    <citation type="submission" date="2020-01" db="EMBL/GenBank/DDBJ databases">
        <title>Sphingomonas sp. strain CSW-10.</title>
        <authorList>
            <person name="Chen W.-M."/>
        </authorList>
    </citation>
    <scope>NUCLEOTIDE SEQUENCE [LARGE SCALE GENOMIC DNA]</scope>
    <source>
        <strain evidence="4">NST-5</strain>
    </source>
</reference>
<organism evidence="3 4">
    <name type="scientific">Flavobacterium ichthyis</name>
    <dbReference type="NCBI Taxonomy" id="2698827"/>
    <lineage>
        <taxon>Bacteria</taxon>
        <taxon>Pseudomonadati</taxon>
        <taxon>Bacteroidota</taxon>
        <taxon>Flavobacteriia</taxon>
        <taxon>Flavobacteriales</taxon>
        <taxon>Flavobacteriaceae</taxon>
        <taxon>Flavobacterium</taxon>
    </lineage>
</organism>
<dbReference type="EMBL" id="JAABLM010000007">
    <property type="protein sequence ID" value="NBL64975.1"/>
    <property type="molecule type" value="Genomic_DNA"/>
</dbReference>
<keyword evidence="1" id="KW-0812">Transmembrane</keyword>
<name>A0ABW9Z7Y4_9FLAO</name>
<evidence type="ECO:0000313" key="4">
    <source>
        <dbReference type="Proteomes" id="UP000798602"/>
    </source>
</evidence>
<sequence>MEIINQENPNGVPEFKVDPIIVLLLGIITCGLYLIYWNIKVAQVVNAVANREVISQPIAIFAGCCYPVNLYFYYLVGKEGLPHVYNRTGESQKDQSVLLLVLGFFVPMVAAMIVQGDINKLYND</sequence>
<feature type="transmembrane region" description="Helical" evidence="1">
    <location>
        <begin position="20"/>
        <end position="37"/>
    </location>
</feature>
<accession>A0ABW9Z7Y4</accession>
<dbReference type="Proteomes" id="UP000798602">
    <property type="component" value="Unassembled WGS sequence"/>
</dbReference>
<protein>
    <submittedName>
        <fullName evidence="3">DUF4234 domain-containing protein</fullName>
    </submittedName>
</protein>
<proteinExistence type="predicted"/>
<feature type="transmembrane region" description="Helical" evidence="1">
    <location>
        <begin position="96"/>
        <end position="114"/>
    </location>
</feature>